<dbReference type="Proteomes" id="UP000520814">
    <property type="component" value="Unassembled WGS sequence"/>
</dbReference>
<evidence type="ECO:0000313" key="1">
    <source>
        <dbReference type="EMBL" id="MBB6053330.1"/>
    </source>
</evidence>
<reference evidence="1 2" key="1">
    <citation type="submission" date="2020-08" db="EMBL/GenBank/DDBJ databases">
        <title>Genomic Encyclopedia of Type Strains, Phase IV (KMG-IV): sequencing the most valuable type-strain genomes for metagenomic binning, comparative biology and taxonomic classification.</title>
        <authorList>
            <person name="Goeker M."/>
        </authorList>
    </citation>
    <scope>NUCLEOTIDE SEQUENCE [LARGE SCALE GENOMIC DNA]</scope>
    <source>
        <strain evidence="1 2">DSM 23562</strain>
    </source>
</reference>
<dbReference type="AlphaFoldDB" id="A0A7W9SUZ2"/>
<evidence type="ECO:0000313" key="2">
    <source>
        <dbReference type="Proteomes" id="UP000520814"/>
    </source>
</evidence>
<organism evidence="1 2">
    <name type="scientific">Armatimonas rosea</name>
    <dbReference type="NCBI Taxonomy" id="685828"/>
    <lineage>
        <taxon>Bacteria</taxon>
        <taxon>Bacillati</taxon>
        <taxon>Armatimonadota</taxon>
        <taxon>Armatimonadia</taxon>
        <taxon>Armatimonadales</taxon>
        <taxon>Armatimonadaceae</taxon>
        <taxon>Armatimonas</taxon>
    </lineage>
</organism>
<comment type="caution">
    <text evidence="1">The sequence shown here is derived from an EMBL/GenBank/DDBJ whole genome shotgun (WGS) entry which is preliminary data.</text>
</comment>
<dbReference type="EMBL" id="JACHGW010000006">
    <property type="protein sequence ID" value="MBB6053330.1"/>
    <property type="molecule type" value="Genomic_DNA"/>
</dbReference>
<sequence length="185" mass="20162">MPELIEGATYRFIGDSAAYRGRTGVLSGVRRQGRHWFGSLSNHAEWMKAGLPPQIEVMDTELELVSAPKAKPAASVPASVAFDGMEADLVALIEFAAQERGFEVAKVGQFRADGSGTTVGYPDMSFRRPSWPRGLVCLIEVKTKAGVLSPEQQKLNDQGWSFVARSTDEALVLLDIFERSFGGKL</sequence>
<accession>A0A7W9SUZ2</accession>
<keyword evidence="2" id="KW-1185">Reference proteome</keyword>
<protein>
    <recommendedName>
        <fullName evidence="3">VRR-NUC domain-containing protein</fullName>
    </recommendedName>
</protein>
<name>A0A7W9SUZ2_ARMRO</name>
<gene>
    <name evidence="1" type="ORF">HNQ39_005164</name>
</gene>
<dbReference type="RefSeq" id="WP_184203424.1">
    <property type="nucleotide sequence ID" value="NZ_JACHGW010000006.1"/>
</dbReference>
<evidence type="ECO:0008006" key="3">
    <source>
        <dbReference type="Google" id="ProtNLM"/>
    </source>
</evidence>
<proteinExistence type="predicted"/>